<accession>A0A6A6ZWY4</accession>
<keyword evidence="3" id="KW-1185">Reference proteome</keyword>
<name>A0A6A6ZWY4_9PLEO</name>
<dbReference type="EMBL" id="MU006229">
    <property type="protein sequence ID" value="KAF2824897.1"/>
    <property type="molecule type" value="Genomic_DNA"/>
</dbReference>
<evidence type="ECO:0000256" key="1">
    <source>
        <dbReference type="SAM" id="MobiDB-lite"/>
    </source>
</evidence>
<proteinExistence type="predicted"/>
<evidence type="ECO:0000313" key="2">
    <source>
        <dbReference type="EMBL" id="KAF2824897.1"/>
    </source>
</evidence>
<gene>
    <name evidence="2" type="ORF">CC86DRAFT_383659</name>
</gene>
<dbReference type="AlphaFoldDB" id="A0A6A6ZWY4"/>
<organism evidence="2 3">
    <name type="scientific">Ophiobolus disseminans</name>
    <dbReference type="NCBI Taxonomy" id="1469910"/>
    <lineage>
        <taxon>Eukaryota</taxon>
        <taxon>Fungi</taxon>
        <taxon>Dikarya</taxon>
        <taxon>Ascomycota</taxon>
        <taxon>Pezizomycotina</taxon>
        <taxon>Dothideomycetes</taxon>
        <taxon>Pleosporomycetidae</taxon>
        <taxon>Pleosporales</taxon>
        <taxon>Pleosporineae</taxon>
        <taxon>Phaeosphaeriaceae</taxon>
        <taxon>Ophiobolus</taxon>
    </lineage>
</organism>
<sequence length="243" mass="27918">MADKRAATPEGTIFDGPNALGETEANAHSKAGNTKWYFSAAAVVVEFLKHLPTHKRQYLRRIELHEDFKSVNRPEYHARGLIQYCVENLLLRIERHIGLLSNMLPLTSKYVDRRGSVQWRSQSSSNWIKGEEALYATWDWVEEALQLSARGMPRQCFKLTIDGSNREAQEAWDLIKHVALLQEAMNLWGAYHEKEAGPVKSDPYSFYSRWPVPWYMPAHFPQTIRDIMRGSSIVRFPGTDSAP</sequence>
<feature type="region of interest" description="Disordered" evidence="1">
    <location>
        <begin position="1"/>
        <end position="20"/>
    </location>
</feature>
<dbReference type="Proteomes" id="UP000799424">
    <property type="component" value="Unassembled WGS sequence"/>
</dbReference>
<protein>
    <submittedName>
        <fullName evidence="2">Uncharacterized protein</fullName>
    </submittedName>
</protein>
<reference evidence="2" key="1">
    <citation type="journal article" date="2020" name="Stud. Mycol.">
        <title>101 Dothideomycetes genomes: a test case for predicting lifestyles and emergence of pathogens.</title>
        <authorList>
            <person name="Haridas S."/>
            <person name="Albert R."/>
            <person name="Binder M."/>
            <person name="Bloem J."/>
            <person name="Labutti K."/>
            <person name="Salamov A."/>
            <person name="Andreopoulos B."/>
            <person name="Baker S."/>
            <person name="Barry K."/>
            <person name="Bills G."/>
            <person name="Bluhm B."/>
            <person name="Cannon C."/>
            <person name="Castanera R."/>
            <person name="Culley D."/>
            <person name="Daum C."/>
            <person name="Ezra D."/>
            <person name="Gonzalez J."/>
            <person name="Henrissat B."/>
            <person name="Kuo A."/>
            <person name="Liang C."/>
            <person name="Lipzen A."/>
            <person name="Lutzoni F."/>
            <person name="Magnuson J."/>
            <person name="Mondo S."/>
            <person name="Nolan M."/>
            <person name="Ohm R."/>
            <person name="Pangilinan J."/>
            <person name="Park H.-J."/>
            <person name="Ramirez L."/>
            <person name="Alfaro M."/>
            <person name="Sun H."/>
            <person name="Tritt A."/>
            <person name="Yoshinaga Y."/>
            <person name="Zwiers L.-H."/>
            <person name="Turgeon B."/>
            <person name="Goodwin S."/>
            <person name="Spatafora J."/>
            <person name="Crous P."/>
            <person name="Grigoriev I."/>
        </authorList>
    </citation>
    <scope>NUCLEOTIDE SEQUENCE</scope>
    <source>
        <strain evidence="2">CBS 113818</strain>
    </source>
</reference>
<dbReference type="OrthoDB" id="3799754at2759"/>
<evidence type="ECO:0000313" key="3">
    <source>
        <dbReference type="Proteomes" id="UP000799424"/>
    </source>
</evidence>